<protein>
    <recommendedName>
        <fullName evidence="6">Solute-binding protein family 5 domain-containing protein</fullName>
    </recommendedName>
</protein>
<proteinExistence type="inferred from homology"/>
<dbReference type="RefSeq" id="WP_068040282.1">
    <property type="nucleotide sequence ID" value="NZ_JAAXOO010000002.1"/>
</dbReference>
<dbReference type="InterPro" id="IPR039424">
    <property type="entry name" value="SBP_5"/>
</dbReference>
<evidence type="ECO:0000313" key="8">
    <source>
        <dbReference type="Proteomes" id="UP000565715"/>
    </source>
</evidence>
<dbReference type="SUPFAM" id="SSF53850">
    <property type="entry name" value="Periplasmic binding protein-like II"/>
    <property type="match status" value="1"/>
</dbReference>
<dbReference type="PROSITE" id="PS51257">
    <property type="entry name" value="PROKAR_LIPOPROTEIN"/>
    <property type="match status" value="1"/>
</dbReference>
<dbReference type="InterPro" id="IPR030678">
    <property type="entry name" value="Peptide/Ni-bd"/>
</dbReference>
<evidence type="ECO:0000256" key="3">
    <source>
        <dbReference type="ARBA" id="ARBA00022448"/>
    </source>
</evidence>
<feature type="signal peptide" evidence="5">
    <location>
        <begin position="1"/>
        <end position="30"/>
    </location>
</feature>
<dbReference type="AlphaFoldDB" id="A0A846XH53"/>
<dbReference type="GO" id="GO:0030313">
    <property type="term" value="C:cell envelope"/>
    <property type="evidence" value="ECO:0007669"/>
    <property type="project" value="UniProtKB-SubCell"/>
</dbReference>
<evidence type="ECO:0000256" key="2">
    <source>
        <dbReference type="ARBA" id="ARBA00005695"/>
    </source>
</evidence>
<organism evidence="7 8">
    <name type="scientific">Nocardia speluncae</name>
    <dbReference type="NCBI Taxonomy" id="419477"/>
    <lineage>
        <taxon>Bacteria</taxon>
        <taxon>Bacillati</taxon>
        <taxon>Actinomycetota</taxon>
        <taxon>Actinomycetes</taxon>
        <taxon>Mycobacteriales</taxon>
        <taxon>Nocardiaceae</taxon>
        <taxon>Nocardia</taxon>
    </lineage>
</organism>
<sequence length="529" mass="56491">MSRQLGRRKGTGRRTALGALLAVGALVLSACGSGPNSGGNGAPDPNATLRLTYAGVTTLDPAQTPGSTAVLSNTWPVYDRLLQISEDGQYLPMLATKWTFSEDGKTLRLDLRPGVEFSDGTPFTAATVVANIERYRKAPVSKELTATINSVTVVDEHTVDLQLAAASRAVMGALSAAAPGIMISEKALDNPDLATHPVGTGAWEIDSFRPNERVTYKLRTDKDGIWDPNTGKIARVDIAVRATDAAYSAIRSGQVDVVLSNGDVSALQSGIDQGTLAMRPLKNASTTAALHLNHTVEPFDDLRVRQAVNYAIDRRSLVEALVPTTTARVQPFASVINGFDESLESTYPYDPAKAQQLLAAAGHPDGVDAGTFYVANWEPFPQAAQIVQADLAKAGIRIQLELMDIRQLSAGGYSKSNRPGALMWMSYPGLEPGVDLNWFLTNPTTMPGGVPADIAAKIAAIDDSTATDQQRASRAKEVVEWATDNAMYAPIWQGVPGWVMTNKVHGVEAGKAFLAPLGGQDFRYAWMSK</sequence>
<comment type="subcellular location">
    <subcellularLocation>
        <location evidence="1">Cell envelope</location>
    </subcellularLocation>
</comment>
<reference evidence="7 8" key="1">
    <citation type="submission" date="2020-04" db="EMBL/GenBank/DDBJ databases">
        <title>MicrobeNet Type strains.</title>
        <authorList>
            <person name="Nicholson A.C."/>
        </authorList>
    </citation>
    <scope>NUCLEOTIDE SEQUENCE [LARGE SCALE GENOMIC DNA]</scope>
    <source>
        <strain evidence="7 8">DSM 45078</strain>
    </source>
</reference>
<dbReference type="PIRSF" id="PIRSF002741">
    <property type="entry name" value="MppA"/>
    <property type="match status" value="1"/>
</dbReference>
<evidence type="ECO:0000259" key="6">
    <source>
        <dbReference type="Pfam" id="PF00496"/>
    </source>
</evidence>
<keyword evidence="8" id="KW-1185">Reference proteome</keyword>
<evidence type="ECO:0000256" key="4">
    <source>
        <dbReference type="ARBA" id="ARBA00022729"/>
    </source>
</evidence>
<feature type="chain" id="PRO_5039327776" description="Solute-binding protein family 5 domain-containing protein" evidence="5">
    <location>
        <begin position="31"/>
        <end position="529"/>
    </location>
</feature>
<dbReference type="Gene3D" id="3.40.190.10">
    <property type="entry name" value="Periplasmic binding protein-like II"/>
    <property type="match status" value="1"/>
</dbReference>
<comment type="caution">
    <text evidence="7">The sequence shown here is derived from an EMBL/GenBank/DDBJ whole genome shotgun (WGS) entry which is preliminary data.</text>
</comment>
<keyword evidence="3" id="KW-0813">Transport</keyword>
<dbReference type="GO" id="GO:0015833">
    <property type="term" value="P:peptide transport"/>
    <property type="evidence" value="ECO:0007669"/>
    <property type="project" value="TreeGrafter"/>
</dbReference>
<dbReference type="EMBL" id="JAAXOO010000002">
    <property type="protein sequence ID" value="NKY33204.1"/>
    <property type="molecule type" value="Genomic_DNA"/>
</dbReference>
<dbReference type="Proteomes" id="UP000565715">
    <property type="component" value="Unassembled WGS sequence"/>
</dbReference>
<dbReference type="PANTHER" id="PTHR30290">
    <property type="entry name" value="PERIPLASMIC BINDING COMPONENT OF ABC TRANSPORTER"/>
    <property type="match status" value="1"/>
</dbReference>
<name>A0A846XH53_9NOCA</name>
<dbReference type="GO" id="GO:0043190">
    <property type="term" value="C:ATP-binding cassette (ABC) transporter complex"/>
    <property type="evidence" value="ECO:0007669"/>
    <property type="project" value="InterPro"/>
</dbReference>
<dbReference type="PANTHER" id="PTHR30290:SF10">
    <property type="entry name" value="PERIPLASMIC OLIGOPEPTIDE-BINDING PROTEIN-RELATED"/>
    <property type="match status" value="1"/>
</dbReference>
<keyword evidence="4 5" id="KW-0732">Signal</keyword>
<dbReference type="GO" id="GO:0042597">
    <property type="term" value="C:periplasmic space"/>
    <property type="evidence" value="ECO:0007669"/>
    <property type="project" value="UniProtKB-ARBA"/>
</dbReference>
<dbReference type="InterPro" id="IPR000914">
    <property type="entry name" value="SBP_5_dom"/>
</dbReference>
<gene>
    <name evidence="7" type="ORF">HGA13_09000</name>
</gene>
<dbReference type="Gene3D" id="3.10.105.10">
    <property type="entry name" value="Dipeptide-binding Protein, Domain 3"/>
    <property type="match status" value="1"/>
</dbReference>
<feature type="domain" description="Solute-binding protein family 5" evidence="6">
    <location>
        <begin position="90"/>
        <end position="407"/>
    </location>
</feature>
<comment type="similarity">
    <text evidence="2">Belongs to the bacterial solute-binding protein 5 family.</text>
</comment>
<evidence type="ECO:0000256" key="5">
    <source>
        <dbReference type="SAM" id="SignalP"/>
    </source>
</evidence>
<evidence type="ECO:0000256" key="1">
    <source>
        <dbReference type="ARBA" id="ARBA00004196"/>
    </source>
</evidence>
<accession>A0A846XH53</accession>
<dbReference type="Pfam" id="PF00496">
    <property type="entry name" value="SBP_bac_5"/>
    <property type="match status" value="1"/>
</dbReference>
<evidence type="ECO:0000313" key="7">
    <source>
        <dbReference type="EMBL" id="NKY33204.1"/>
    </source>
</evidence>
<dbReference type="GO" id="GO:1904680">
    <property type="term" value="F:peptide transmembrane transporter activity"/>
    <property type="evidence" value="ECO:0007669"/>
    <property type="project" value="TreeGrafter"/>
</dbReference>